<proteinExistence type="predicted"/>
<organism evidence="2 3">
    <name type="scientific">Acrobeloides nanus</name>
    <dbReference type="NCBI Taxonomy" id="290746"/>
    <lineage>
        <taxon>Eukaryota</taxon>
        <taxon>Metazoa</taxon>
        <taxon>Ecdysozoa</taxon>
        <taxon>Nematoda</taxon>
        <taxon>Chromadorea</taxon>
        <taxon>Rhabditida</taxon>
        <taxon>Tylenchina</taxon>
        <taxon>Cephalobomorpha</taxon>
        <taxon>Cephaloboidea</taxon>
        <taxon>Cephalobidae</taxon>
        <taxon>Acrobeloides</taxon>
    </lineage>
</organism>
<dbReference type="WBParaSite" id="ACRNAN_scaffold23231.g19073.t1">
    <property type="protein sequence ID" value="ACRNAN_scaffold23231.g19073.t1"/>
    <property type="gene ID" value="ACRNAN_scaffold23231.g19073"/>
</dbReference>
<keyword evidence="1" id="KW-0472">Membrane</keyword>
<reference evidence="3" key="1">
    <citation type="submission" date="2022-11" db="UniProtKB">
        <authorList>
            <consortium name="WormBaseParasite"/>
        </authorList>
    </citation>
    <scope>IDENTIFICATION</scope>
</reference>
<dbReference type="AlphaFoldDB" id="A0A914DEJ5"/>
<feature type="transmembrane region" description="Helical" evidence="1">
    <location>
        <begin position="12"/>
        <end position="32"/>
    </location>
</feature>
<evidence type="ECO:0000256" key="1">
    <source>
        <dbReference type="SAM" id="Phobius"/>
    </source>
</evidence>
<accession>A0A914DEJ5</accession>
<name>A0A914DEJ5_9BILA</name>
<protein>
    <submittedName>
        <fullName evidence="3">Uncharacterized protein</fullName>
    </submittedName>
</protein>
<sequence>MSDDATRHLGYLIIIVYLAVAILEIIFLYIIYKLYLYLREYKLIESGKLDPFNAPGADVYSANWYIAPPNKHAWGGSPDAGDVYPYEAPVV</sequence>
<evidence type="ECO:0000313" key="2">
    <source>
        <dbReference type="Proteomes" id="UP000887540"/>
    </source>
</evidence>
<dbReference type="Proteomes" id="UP000887540">
    <property type="component" value="Unplaced"/>
</dbReference>
<evidence type="ECO:0000313" key="3">
    <source>
        <dbReference type="WBParaSite" id="ACRNAN_scaffold23231.g19073.t1"/>
    </source>
</evidence>
<keyword evidence="2" id="KW-1185">Reference proteome</keyword>
<keyword evidence="1" id="KW-1133">Transmembrane helix</keyword>
<keyword evidence="1" id="KW-0812">Transmembrane</keyword>